<dbReference type="GO" id="GO:0030288">
    <property type="term" value="C:outer membrane-bounded periplasmic space"/>
    <property type="evidence" value="ECO:0007669"/>
    <property type="project" value="UniProtKB-ARBA"/>
</dbReference>
<dbReference type="SUPFAM" id="SSF53850">
    <property type="entry name" value="Periplasmic binding protein-like II"/>
    <property type="match status" value="1"/>
</dbReference>
<dbReference type="Gene3D" id="3.40.190.10">
    <property type="entry name" value="Periplasmic binding protein-like II"/>
    <property type="match status" value="1"/>
</dbReference>
<dbReference type="InterPro" id="IPR000914">
    <property type="entry name" value="SBP_5_dom"/>
</dbReference>
<keyword evidence="3 4" id="KW-0732">Signal</keyword>
<dbReference type="GO" id="GO:0043190">
    <property type="term" value="C:ATP-binding cassette (ABC) transporter complex"/>
    <property type="evidence" value="ECO:0007669"/>
    <property type="project" value="InterPro"/>
</dbReference>
<evidence type="ECO:0000256" key="3">
    <source>
        <dbReference type="ARBA" id="ARBA00022729"/>
    </source>
</evidence>
<reference evidence="6 7" key="1">
    <citation type="submission" date="2019-04" db="EMBL/GenBank/DDBJ databases">
        <title>Phreatobacter aquaticus sp. nov.</title>
        <authorList>
            <person name="Choi A."/>
            <person name="Baek K."/>
        </authorList>
    </citation>
    <scope>NUCLEOTIDE SEQUENCE [LARGE SCALE GENOMIC DNA]</scope>
    <source>
        <strain evidence="6 7">NMCR1094</strain>
    </source>
</reference>
<name>A0A4D7QMH4_9HYPH</name>
<keyword evidence="7" id="KW-1185">Reference proteome</keyword>
<dbReference type="PROSITE" id="PS51318">
    <property type="entry name" value="TAT"/>
    <property type="match status" value="1"/>
</dbReference>
<organism evidence="6 7">
    <name type="scientific">Phreatobacter aquaticus</name>
    <dbReference type="NCBI Taxonomy" id="2570229"/>
    <lineage>
        <taxon>Bacteria</taxon>
        <taxon>Pseudomonadati</taxon>
        <taxon>Pseudomonadota</taxon>
        <taxon>Alphaproteobacteria</taxon>
        <taxon>Hyphomicrobiales</taxon>
        <taxon>Phreatobacteraceae</taxon>
        <taxon>Phreatobacter</taxon>
    </lineage>
</organism>
<gene>
    <name evidence="6" type="ORF">E8L99_13305</name>
</gene>
<feature type="domain" description="Solute-binding protein family 5" evidence="5">
    <location>
        <begin position="77"/>
        <end position="453"/>
    </location>
</feature>
<evidence type="ECO:0000259" key="5">
    <source>
        <dbReference type="Pfam" id="PF00496"/>
    </source>
</evidence>
<dbReference type="InterPro" id="IPR039424">
    <property type="entry name" value="SBP_5"/>
</dbReference>
<dbReference type="PIRSF" id="PIRSF002741">
    <property type="entry name" value="MppA"/>
    <property type="match status" value="1"/>
</dbReference>
<evidence type="ECO:0000313" key="7">
    <source>
        <dbReference type="Proteomes" id="UP000298588"/>
    </source>
</evidence>
<dbReference type="RefSeq" id="WP_137099997.1">
    <property type="nucleotide sequence ID" value="NZ_CP039865.1"/>
</dbReference>
<proteinExistence type="inferred from homology"/>
<dbReference type="Pfam" id="PF00496">
    <property type="entry name" value="SBP_bac_5"/>
    <property type="match status" value="1"/>
</dbReference>
<dbReference type="InterPro" id="IPR030678">
    <property type="entry name" value="Peptide/Ni-bd"/>
</dbReference>
<dbReference type="OrthoDB" id="9803988at2"/>
<evidence type="ECO:0000256" key="1">
    <source>
        <dbReference type="ARBA" id="ARBA00004418"/>
    </source>
</evidence>
<dbReference type="Gene3D" id="3.10.105.10">
    <property type="entry name" value="Dipeptide-binding Protein, Domain 3"/>
    <property type="match status" value="1"/>
</dbReference>
<comment type="subcellular location">
    <subcellularLocation>
        <location evidence="1">Periplasm</location>
    </subcellularLocation>
</comment>
<dbReference type="EMBL" id="CP039865">
    <property type="protein sequence ID" value="QCK86666.1"/>
    <property type="molecule type" value="Genomic_DNA"/>
</dbReference>
<sequence length="534" mass="58828">MSSVKLSRRTVVAGAAAAAGALSATSQASAQGAANVLRVVMHSDLRIVDPIWTTAYIVRNHGYMIYDTLFAMDAQGQIKPQMVDTFTESADKLTYSFTLRDGLLWHDNKPVTAEDCVASIKRWSARDPLGQTVMGFVAEMTAKDARTFEIKLKEPTGLLIFALGKPSSNVPFMMPKRVADTDPNTQISEFIGSGPFVFQRDEWRPGDKAVYTKFAGYKPRPEPASSLAGGKVVKVDRVEWRVITDQQQAVNALLAGEVDIIEAPSHDLLPLIKADRSIKIFNWNPLGNQYTMRFNHTTAPFNSQKVRQAALYALNQEDFLKATIGDAEYYKVCKAMFVCGSPLETLAGMEDKLESNFAKSKQLLQEAGYKGEPVVLLHSTDLQVLTNLAPVAKELLQKGGFTVDMQSMDWQTVVARRVKRDPPTQGGWSAMLTSWVSADILNPVMAGFFNSSGDKAAFGWPTDPEIEALRARFARASTAAEQKQIAEAVQRRVAENPTHVHLGQWYLPGATRPNISGWLAAPAPVFWNIEKARA</sequence>
<dbReference type="AlphaFoldDB" id="A0A4D7QMH4"/>
<dbReference type="KEGG" id="paqt:E8L99_13305"/>
<dbReference type="GO" id="GO:0015833">
    <property type="term" value="P:peptide transport"/>
    <property type="evidence" value="ECO:0007669"/>
    <property type="project" value="TreeGrafter"/>
</dbReference>
<dbReference type="PANTHER" id="PTHR30290:SF38">
    <property type="entry name" value="D,D-DIPEPTIDE-BINDING PERIPLASMIC PROTEIN DDPA-RELATED"/>
    <property type="match status" value="1"/>
</dbReference>
<dbReference type="GO" id="GO:1904680">
    <property type="term" value="F:peptide transmembrane transporter activity"/>
    <property type="evidence" value="ECO:0007669"/>
    <property type="project" value="TreeGrafter"/>
</dbReference>
<feature type="chain" id="PRO_5020350609" evidence="4">
    <location>
        <begin position="31"/>
        <end position="534"/>
    </location>
</feature>
<dbReference type="CDD" id="cd08502">
    <property type="entry name" value="PBP2_NikA_DppA_OppA_like_16"/>
    <property type="match status" value="1"/>
</dbReference>
<evidence type="ECO:0000256" key="2">
    <source>
        <dbReference type="ARBA" id="ARBA00005695"/>
    </source>
</evidence>
<dbReference type="InterPro" id="IPR006311">
    <property type="entry name" value="TAT_signal"/>
</dbReference>
<evidence type="ECO:0000313" key="6">
    <source>
        <dbReference type="EMBL" id="QCK86666.1"/>
    </source>
</evidence>
<feature type="signal peptide" evidence="4">
    <location>
        <begin position="1"/>
        <end position="30"/>
    </location>
</feature>
<accession>A0A4D7QMH4</accession>
<comment type="similarity">
    <text evidence="2">Belongs to the bacterial solute-binding protein 5 family.</text>
</comment>
<dbReference type="PANTHER" id="PTHR30290">
    <property type="entry name" value="PERIPLASMIC BINDING COMPONENT OF ABC TRANSPORTER"/>
    <property type="match status" value="1"/>
</dbReference>
<protein>
    <submittedName>
        <fullName evidence="6">ABC transporter substrate-binding protein</fullName>
    </submittedName>
</protein>
<dbReference type="Proteomes" id="UP000298588">
    <property type="component" value="Chromosome"/>
</dbReference>
<evidence type="ECO:0000256" key="4">
    <source>
        <dbReference type="SAM" id="SignalP"/>
    </source>
</evidence>